<feature type="region of interest" description="Disordered" evidence="3">
    <location>
        <begin position="433"/>
        <end position="457"/>
    </location>
</feature>
<evidence type="ECO:0000256" key="3">
    <source>
        <dbReference type="SAM" id="MobiDB-lite"/>
    </source>
</evidence>
<comment type="subcellular location">
    <subcellularLocation>
        <location evidence="1">Nucleus</location>
    </subcellularLocation>
</comment>
<evidence type="ECO:0000256" key="1">
    <source>
        <dbReference type="ARBA" id="ARBA00004123"/>
    </source>
</evidence>
<protein>
    <recommendedName>
        <fullName evidence="4">Transcription initiation factor TFIID subunit 1 histone acetyltransferase domain-containing protein</fullName>
    </recommendedName>
</protein>
<feature type="compositionally biased region" description="Acidic residues" evidence="3">
    <location>
        <begin position="80"/>
        <end position="107"/>
    </location>
</feature>
<keyword evidence="6" id="KW-1185">Reference proteome</keyword>
<evidence type="ECO:0000313" key="5">
    <source>
        <dbReference type="EMBL" id="OBA27900.1"/>
    </source>
</evidence>
<reference evidence="6" key="1">
    <citation type="journal article" date="2016" name="Proc. Natl. Acad. Sci. U.S.A.">
        <title>Comparative genomics of biotechnologically important yeasts.</title>
        <authorList>
            <person name="Riley R."/>
            <person name="Haridas S."/>
            <person name="Wolfe K.H."/>
            <person name="Lopes M.R."/>
            <person name="Hittinger C.T."/>
            <person name="Goeker M."/>
            <person name="Salamov A.A."/>
            <person name="Wisecaver J.H."/>
            <person name="Long T.M."/>
            <person name="Calvey C.H."/>
            <person name="Aerts A.L."/>
            <person name="Barry K.W."/>
            <person name="Choi C."/>
            <person name="Clum A."/>
            <person name="Coughlan A.Y."/>
            <person name="Deshpande S."/>
            <person name="Douglass A.P."/>
            <person name="Hanson S.J."/>
            <person name="Klenk H.-P."/>
            <person name="LaButti K.M."/>
            <person name="Lapidus A."/>
            <person name="Lindquist E.A."/>
            <person name="Lipzen A.M."/>
            <person name="Meier-Kolthoff J.P."/>
            <person name="Ohm R.A."/>
            <person name="Otillar R.P."/>
            <person name="Pangilinan J.L."/>
            <person name="Peng Y."/>
            <person name="Rokas A."/>
            <person name="Rosa C.A."/>
            <person name="Scheuner C."/>
            <person name="Sibirny A.A."/>
            <person name="Slot J.C."/>
            <person name="Stielow J.B."/>
            <person name="Sun H."/>
            <person name="Kurtzman C.P."/>
            <person name="Blackwell M."/>
            <person name="Grigoriev I.V."/>
            <person name="Jeffries T.W."/>
        </authorList>
    </citation>
    <scope>NUCLEOTIDE SEQUENCE [LARGE SCALE GENOMIC DNA]</scope>
    <source>
        <strain evidence="6">NRRL Y-1626</strain>
    </source>
</reference>
<evidence type="ECO:0000256" key="2">
    <source>
        <dbReference type="ARBA" id="ARBA00023242"/>
    </source>
</evidence>
<feature type="compositionally biased region" description="Basic and acidic residues" evidence="3">
    <location>
        <begin position="108"/>
        <end position="137"/>
    </location>
</feature>
<comment type="caution">
    <text evidence="5">The sequence shown here is derived from an EMBL/GenBank/DDBJ whole genome shotgun (WGS) entry which is preliminary data.</text>
</comment>
<dbReference type="GO" id="GO:0017025">
    <property type="term" value="F:TBP-class protein binding"/>
    <property type="evidence" value="ECO:0007669"/>
    <property type="project" value="InterPro"/>
</dbReference>
<dbReference type="Proteomes" id="UP000092321">
    <property type="component" value="Unassembled WGS sequence"/>
</dbReference>
<keyword evidence="2" id="KW-0539">Nucleus</keyword>
<dbReference type="InterPro" id="IPR022591">
    <property type="entry name" value="TAF1_HAT_dom"/>
</dbReference>
<evidence type="ECO:0000259" key="4">
    <source>
        <dbReference type="Pfam" id="PF12157"/>
    </source>
</evidence>
<accession>A0A1B7TGN7</accession>
<feature type="region of interest" description="Disordered" evidence="3">
    <location>
        <begin position="1"/>
        <end position="151"/>
    </location>
</feature>
<feature type="compositionally biased region" description="Low complexity" evidence="3">
    <location>
        <begin position="1"/>
        <end position="20"/>
    </location>
</feature>
<dbReference type="OrthoDB" id="5752at2759"/>
<dbReference type="PANTHER" id="PTHR13900">
    <property type="entry name" value="TRANSCRIPTION INITIATION FACTOR TFIID"/>
    <property type="match status" value="1"/>
</dbReference>
<organism evidence="5 6">
    <name type="scientific">Hanseniaspora valbyensis NRRL Y-1626</name>
    <dbReference type="NCBI Taxonomy" id="766949"/>
    <lineage>
        <taxon>Eukaryota</taxon>
        <taxon>Fungi</taxon>
        <taxon>Dikarya</taxon>
        <taxon>Ascomycota</taxon>
        <taxon>Saccharomycotina</taxon>
        <taxon>Saccharomycetes</taxon>
        <taxon>Saccharomycodales</taxon>
        <taxon>Saccharomycodaceae</taxon>
        <taxon>Hanseniaspora</taxon>
    </lineage>
</organism>
<dbReference type="GO" id="GO:0005669">
    <property type="term" value="C:transcription factor TFIID complex"/>
    <property type="evidence" value="ECO:0007669"/>
    <property type="project" value="InterPro"/>
</dbReference>
<dbReference type="PANTHER" id="PTHR13900:SF0">
    <property type="entry name" value="TRANSCRIPTION INITIATION FACTOR TFIID SUBUNIT 1"/>
    <property type="match status" value="1"/>
</dbReference>
<evidence type="ECO:0000313" key="6">
    <source>
        <dbReference type="Proteomes" id="UP000092321"/>
    </source>
</evidence>
<feature type="domain" description="Transcription initiation factor TFIID subunit 1 histone acetyltransferase" evidence="4">
    <location>
        <begin position="138"/>
        <end position="305"/>
    </location>
</feature>
<proteinExistence type="predicted"/>
<dbReference type="InterPro" id="IPR040240">
    <property type="entry name" value="TAF1"/>
</dbReference>
<dbReference type="GO" id="GO:0051123">
    <property type="term" value="P:RNA polymerase II preinitiation complex assembly"/>
    <property type="evidence" value="ECO:0007669"/>
    <property type="project" value="TreeGrafter"/>
</dbReference>
<dbReference type="EMBL" id="LXPE01000006">
    <property type="protein sequence ID" value="OBA27900.1"/>
    <property type="molecule type" value="Genomic_DNA"/>
</dbReference>
<gene>
    <name evidence="5" type="ORF">HANVADRAFT_47874</name>
</gene>
<dbReference type="AlphaFoldDB" id="A0A1B7TGN7"/>
<name>A0A1B7TGN7_9ASCO</name>
<sequence>MAGISNKSSNAGSANKGNSKTNNDGSALTNEDEAYDAIMGGDFGSMNIMGIIDNNSKEKNGSVGKNDKDEGEVEHLPDAIDFEDEDELVSDFEEEDDDDNNNDEDDDDRKKTEDTANKNRDNQHSQENAADPKESDKRRAKAGGGYWKLKESETLPDDDQLRKIVTPEDLAIQDFIMSYEKFIDDNKLFNIDEKQSNLEEQLAPWNVSKNFLNSITMRTTIAISGEGDPTGLGEGFNYLRASTVSKNDFEMAEIYNKLTYQQQKQVAKPVNVSKSVYSDSDNDKSSKTTYEEELKKIWYRQQLSLSIQNPYKQLGNNANFANITHFKKNFLSSSKVPKGKVMKFVRKKRDANGIIHRETEFIKDPSLMHAYISHYEQMESNLDTEQLLKDDAKKYILGKTEQEKTDKLHAMLTKKLSEVSKRSMALSQAQVTKKINKQKKSETSPVKKSVKERKPSSRTCTACGQLGHIKTNKICPLFQQK</sequence>
<dbReference type="GO" id="GO:0004402">
    <property type="term" value="F:histone acetyltransferase activity"/>
    <property type="evidence" value="ECO:0007669"/>
    <property type="project" value="InterPro"/>
</dbReference>
<feature type="compositionally biased region" description="Basic and acidic residues" evidence="3">
    <location>
        <begin position="55"/>
        <end position="78"/>
    </location>
</feature>
<dbReference type="Pfam" id="PF12157">
    <property type="entry name" value="DUF3591"/>
    <property type="match status" value="1"/>
</dbReference>
<dbReference type="GO" id="GO:0016251">
    <property type="term" value="F:RNA polymerase II general transcription initiation factor activity"/>
    <property type="evidence" value="ECO:0007669"/>
    <property type="project" value="InterPro"/>
</dbReference>